<feature type="region of interest" description="Disordered" evidence="7">
    <location>
        <begin position="182"/>
        <end position="219"/>
    </location>
</feature>
<feature type="compositionally biased region" description="Basic and acidic residues" evidence="7">
    <location>
        <begin position="196"/>
        <end position="219"/>
    </location>
</feature>
<proteinExistence type="inferred from homology"/>
<dbReference type="STRING" id="717606.PaecuDRAFT_4500"/>
<keyword evidence="5 8" id="KW-1133">Transmembrane helix</keyword>
<gene>
    <name evidence="9" type="ORF">PaecuDRAFT_4500</name>
</gene>
<keyword evidence="3" id="KW-1003">Cell membrane</keyword>
<dbReference type="InterPro" id="IPR005524">
    <property type="entry name" value="DUF318"/>
</dbReference>
<feature type="transmembrane region" description="Helical" evidence="8">
    <location>
        <begin position="308"/>
        <end position="333"/>
    </location>
</feature>
<evidence type="ECO:0000256" key="2">
    <source>
        <dbReference type="ARBA" id="ARBA00006386"/>
    </source>
</evidence>
<feature type="transmembrane region" description="Helical" evidence="8">
    <location>
        <begin position="46"/>
        <end position="71"/>
    </location>
</feature>
<comment type="subcellular location">
    <subcellularLocation>
        <location evidence="1">Cell membrane</location>
        <topology evidence="1">Multi-pass membrane protein</topology>
    </subcellularLocation>
</comment>
<dbReference type="AlphaFoldDB" id="E0IFP0"/>
<dbReference type="PANTHER" id="PTHR34184:SF4">
    <property type="entry name" value="UPF0718 PROTEIN YCGR"/>
    <property type="match status" value="1"/>
</dbReference>
<keyword evidence="10" id="KW-1185">Reference proteome</keyword>
<evidence type="ECO:0000313" key="9">
    <source>
        <dbReference type="EMBL" id="EFM08706.1"/>
    </source>
</evidence>
<dbReference type="GO" id="GO:0005886">
    <property type="term" value="C:plasma membrane"/>
    <property type="evidence" value="ECO:0007669"/>
    <property type="project" value="UniProtKB-SubCell"/>
</dbReference>
<feature type="transmembrane region" description="Helical" evidence="8">
    <location>
        <begin position="120"/>
        <end position="144"/>
    </location>
</feature>
<feature type="transmembrane region" description="Helical" evidence="8">
    <location>
        <begin position="151"/>
        <end position="170"/>
    </location>
</feature>
<feature type="transmembrane region" description="Helical" evidence="8">
    <location>
        <begin position="281"/>
        <end position="302"/>
    </location>
</feature>
<comment type="similarity">
    <text evidence="2">Belongs to the UPF0718 family.</text>
</comment>
<sequence>MRFLLRWSPPLLTLGCAAMIALIAVNRSESLPAIGRAELNSFTMLFLGVILEALPFMLLGVLVSAILQVFVSENLIRAIAPKHAVLGSIFGGLLGILFPLCECGMIPVVRRLIRKGMPPYVGIVYILAGPIVNPVVFASTYTAFRGQPDIVYARMILGFLVAFVIGLILYRFMKSNPLKDAAANKTDHGHHHTGHSHHENHGNGHDHNHDHVHRHDEHSHLHKHVHSHTHEHELPKGFGGRLASTLGHASEEFFDMGKYLLFGALLTAVIQTGLDRESIASLASIPGLSHVFMMLFAYILSLCSTSDAFIAASFSGLFTSGPLLAFLVFGPMIDLKNTLMLLSVFRIRVVIAIISLTAILVLTMTWLTELLLR</sequence>
<evidence type="ECO:0000256" key="5">
    <source>
        <dbReference type="ARBA" id="ARBA00022989"/>
    </source>
</evidence>
<evidence type="ECO:0000256" key="6">
    <source>
        <dbReference type="ARBA" id="ARBA00023136"/>
    </source>
</evidence>
<evidence type="ECO:0000256" key="4">
    <source>
        <dbReference type="ARBA" id="ARBA00022692"/>
    </source>
</evidence>
<name>E0IFP0_9BACL</name>
<evidence type="ECO:0000256" key="1">
    <source>
        <dbReference type="ARBA" id="ARBA00004651"/>
    </source>
</evidence>
<reference evidence="9 10" key="1">
    <citation type="submission" date="2010-07" db="EMBL/GenBank/DDBJ databases">
        <title>The draft genome of Paenibacillus curdlanolyticus YK9.</title>
        <authorList>
            <consortium name="US DOE Joint Genome Institute (JGI-PGF)"/>
            <person name="Lucas S."/>
            <person name="Copeland A."/>
            <person name="Lapidus A."/>
            <person name="Cheng J.-F."/>
            <person name="Bruce D."/>
            <person name="Goodwin L."/>
            <person name="Pitluck S."/>
            <person name="Land M.L."/>
            <person name="Hauser L."/>
            <person name="Chang Y.-J."/>
            <person name="Jeffries C."/>
            <person name="Anderson I.J."/>
            <person name="Johnson E."/>
            <person name="Loganathan U."/>
            <person name="Mulhopadhyay B."/>
            <person name="Kyrpides N."/>
            <person name="Woyke T.J."/>
        </authorList>
    </citation>
    <scope>NUCLEOTIDE SEQUENCE [LARGE SCALE GENOMIC DNA]</scope>
    <source>
        <strain evidence="9 10">YK9</strain>
    </source>
</reference>
<evidence type="ECO:0000256" key="3">
    <source>
        <dbReference type="ARBA" id="ARBA00022475"/>
    </source>
</evidence>
<evidence type="ECO:0000313" key="10">
    <source>
        <dbReference type="Proteomes" id="UP000005387"/>
    </source>
</evidence>
<protein>
    <submittedName>
        <fullName evidence="9">Permease</fullName>
    </submittedName>
</protein>
<evidence type="ECO:0000256" key="8">
    <source>
        <dbReference type="SAM" id="Phobius"/>
    </source>
</evidence>
<dbReference type="InterPro" id="IPR052923">
    <property type="entry name" value="UPF0718"/>
</dbReference>
<organism evidence="9 10">
    <name type="scientific">Paenibacillus curdlanolyticus YK9</name>
    <dbReference type="NCBI Taxonomy" id="717606"/>
    <lineage>
        <taxon>Bacteria</taxon>
        <taxon>Bacillati</taxon>
        <taxon>Bacillota</taxon>
        <taxon>Bacilli</taxon>
        <taxon>Bacillales</taxon>
        <taxon>Paenibacillaceae</taxon>
        <taxon>Paenibacillus</taxon>
    </lineage>
</organism>
<dbReference type="PANTHER" id="PTHR34184">
    <property type="entry name" value="UPF0718 PROTEIN YCGR"/>
    <property type="match status" value="1"/>
</dbReference>
<keyword evidence="6 8" id="KW-0472">Membrane</keyword>
<dbReference type="eggNOG" id="COG0701">
    <property type="taxonomic scope" value="Bacteria"/>
</dbReference>
<dbReference type="RefSeq" id="WP_006040483.1">
    <property type="nucleotide sequence ID" value="NZ_AEDD01000014.1"/>
</dbReference>
<dbReference type="Proteomes" id="UP000005387">
    <property type="component" value="Unassembled WGS sequence"/>
</dbReference>
<keyword evidence="4 8" id="KW-0812">Transmembrane</keyword>
<dbReference type="EMBL" id="AEDD01000014">
    <property type="protein sequence ID" value="EFM08706.1"/>
    <property type="molecule type" value="Genomic_DNA"/>
</dbReference>
<dbReference type="OrthoDB" id="9810876at2"/>
<feature type="transmembrane region" description="Helical" evidence="8">
    <location>
        <begin position="345"/>
        <end position="367"/>
    </location>
</feature>
<evidence type="ECO:0000256" key="7">
    <source>
        <dbReference type="SAM" id="MobiDB-lite"/>
    </source>
</evidence>
<dbReference type="Pfam" id="PF03773">
    <property type="entry name" value="ArsP_1"/>
    <property type="match status" value="1"/>
</dbReference>
<accession>E0IFP0</accession>
<feature type="transmembrane region" description="Helical" evidence="8">
    <location>
        <begin position="83"/>
        <end position="100"/>
    </location>
</feature>